<evidence type="ECO:0000313" key="2">
    <source>
        <dbReference type="Proteomes" id="UP000828048"/>
    </source>
</evidence>
<comment type="caution">
    <text evidence="1">The sequence shown here is derived from an EMBL/GenBank/DDBJ whole genome shotgun (WGS) entry which is preliminary data.</text>
</comment>
<evidence type="ECO:0000313" key="1">
    <source>
        <dbReference type="EMBL" id="KAH7848350.1"/>
    </source>
</evidence>
<reference evidence="1 2" key="1">
    <citation type="journal article" date="2021" name="Hortic Res">
        <title>High-quality reference genome and annotation aids understanding of berry development for evergreen blueberry (Vaccinium darrowii).</title>
        <authorList>
            <person name="Yu J."/>
            <person name="Hulse-Kemp A.M."/>
            <person name="Babiker E."/>
            <person name="Staton M."/>
        </authorList>
    </citation>
    <scope>NUCLEOTIDE SEQUENCE [LARGE SCALE GENOMIC DNA]</scope>
    <source>
        <strain evidence="2">cv. NJ 8807/NJ 8810</strain>
        <tissue evidence="1">Young leaf</tissue>
    </source>
</reference>
<organism evidence="1 2">
    <name type="scientific">Vaccinium darrowii</name>
    <dbReference type="NCBI Taxonomy" id="229202"/>
    <lineage>
        <taxon>Eukaryota</taxon>
        <taxon>Viridiplantae</taxon>
        <taxon>Streptophyta</taxon>
        <taxon>Embryophyta</taxon>
        <taxon>Tracheophyta</taxon>
        <taxon>Spermatophyta</taxon>
        <taxon>Magnoliopsida</taxon>
        <taxon>eudicotyledons</taxon>
        <taxon>Gunneridae</taxon>
        <taxon>Pentapetalae</taxon>
        <taxon>asterids</taxon>
        <taxon>Ericales</taxon>
        <taxon>Ericaceae</taxon>
        <taxon>Vaccinioideae</taxon>
        <taxon>Vaccinieae</taxon>
        <taxon>Vaccinium</taxon>
    </lineage>
</organism>
<protein>
    <submittedName>
        <fullName evidence="1">Uncharacterized protein</fullName>
    </submittedName>
</protein>
<sequence length="320" mass="35246">MSPCSNVLPSKENVPAFPFSGVPHFNVSQQLNEPHGWFYCLPRFRQAFTHAPNSVCKEKLSSDPNPDLGSAQKSFLVFDQSGNQTTLIFTPGVGSTPVQCPNPFGPKHDSAYDLNKIGLGIERETVLHRDPVLTFTYDENKKDDTGSEMYHEDTEEINALLYSDDDEYDDDGVYSDDDDVASTGHSPCAMTDYGKQEMLEESEEEVASTNGPSKRMKLFDGGYKMASFMDTATSVKSKRCFELEDDAQSSCADGKKTLGEFGSFSGNKRSRKDKIRETVGILQSIIPGGEGKDSIGILDEAIDYLRSLKHKAKALGVDTL</sequence>
<dbReference type="EMBL" id="CM037157">
    <property type="protein sequence ID" value="KAH7848350.1"/>
    <property type="molecule type" value="Genomic_DNA"/>
</dbReference>
<dbReference type="Proteomes" id="UP000828048">
    <property type="component" value="Chromosome 7"/>
</dbReference>
<accession>A0ACB7Y441</accession>
<gene>
    <name evidence="1" type="ORF">Vadar_001734</name>
</gene>
<name>A0ACB7Y441_9ERIC</name>
<keyword evidence="2" id="KW-1185">Reference proteome</keyword>
<proteinExistence type="predicted"/>